<gene>
    <name evidence="1" type="ORF">L0664_07845</name>
</gene>
<comment type="caution">
    <text evidence="1">The sequence shown here is derived from an EMBL/GenBank/DDBJ whole genome shotgun (WGS) entry which is preliminary data.</text>
</comment>
<dbReference type="RefSeq" id="WP_235225101.1">
    <property type="nucleotide sequence ID" value="NZ_JAKGAQ010000002.1"/>
</dbReference>
<keyword evidence="2" id="KW-1185">Reference proteome</keyword>
<dbReference type="Proteomes" id="UP001200557">
    <property type="component" value="Unassembled WGS sequence"/>
</dbReference>
<organism evidence="1 2">
    <name type="scientific">Octadecabacter dasysiphoniae</name>
    <dbReference type="NCBI Taxonomy" id="2909341"/>
    <lineage>
        <taxon>Bacteria</taxon>
        <taxon>Pseudomonadati</taxon>
        <taxon>Pseudomonadota</taxon>
        <taxon>Alphaproteobacteria</taxon>
        <taxon>Rhodobacterales</taxon>
        <taxon>Roseobacteraceae</taxon>
        <taxon>Octadecabacter</taxon>
    </lineage>
</organism>
<accession>A0ABS9CX50</accession>
<dbReference type="EMBL" id="JAKGAQ010000002">
    <property type="protein sequence ID" value="MCF2870974.1"/>
    <property type="molecule type" value="Genomic_DNA"/>
</dbReference>
<reference evidence="1 2" key="1">
    <citation type="submission" date="2022-01" db="EMBL/GenBank/DDBJ databases">
        <title>Octadecabacter sp. nov., isolated from a marine alga.</title>
        <authorList>
            <person name="Jin M.S."/>
            <person name="Kim H.M."/>
            <person name="Han D.M."/>
            <person name="Jung J.J."/>
            <person name="Jeon C.O."/>
        </authorList>
    </citation>
    <scope>NUCLEOTIDE SEQUENCE [LARGE SCALE GENOMIC DNA]</scope>
    <source>
        <strain evidence="1 2">G9-8</strain>
    </source>
</reference>
<evidence type="ECO:0000313" key="1">
    <source>
        <dbReference type="EMBL" id="MCF2870974.1"/>
    </source>
</evidence>
<sequence length="53" mass="5595">MNTYTAKDFDSAGVIHDHAEPVSGDMVILSGAAWHPAPDVRDTADAINAEGRT</sequence>
<evidence type="ECO:0008006" key="3">
    <source>
        <dbReference type="Google" id="ProtNLM"/>
    </source>
</evidence>
<protein>
    <recommendedName>
        <fullName evidence="3">RidA family protein</fullName>
    </recommendedName>
</protein>
<proteinExistence type="predicted"/>
<name>A0ABS9CX50_9RHOB</name>
<evidence type="ECO:0000313" key="2">
    <source>
        <dbReference type="Proteomes" id="UP001200557"/>
    </source>
</evidence>